<dbReference type="PANTHER" id="PTHR36302">
    <property type="entry name" value="BLR7088 PROTEIN"/>
    <property type="match status" value="1"/>
</dbReference>
<dbReference type="InterPro" id="IPR036182">
    <property type="entry name" value="PCuAC_sf"/>
</dbReference>
<dbReference type="EMBL" id="RQYC01000009">
    <property type="protein sequence ID" value="RRD89940.1"/>
    <property type="molecule type" value="Genomic_DNA"/>
</dbReference>
<dbReference type="STRING" id="1121352.GCA_000620925_01271"/>
<feature type="signal peptide" evidence="1">
    <location>
        <begin position="1"/>
        <end position="18"/>
    </location>
</feature>
<gene>
    <name evidence="2" type="ORF">EII21_06900</name>
</gene>
<keyword evidence="1" id="KW-0732">Signal</keyword>
<dbReference type="InterPro" id="IPR058248">
    <property type="entry name" value="Lxx211020-like"/>
</dbReference>
<dbReference type="SUPFAM" id="SSF110087">
    <property type="entry name" value="DR1885-like metal-binding protein"/>
    <property type="match status" value="1"/>
</dbReference>
<dbReference type="AlphaFoldDB" id="A0A3P2A6T7"/>
<evidence type="ECO:0000256" key="1">
    <source>
        <dbReference type="SAM" id="SignalP"/>
    </source>
</evidence>
<keyword evidence="3" id="KW-1185">Reference proteome</keyword>
<dbReference type="Gene3D" id="2.60.40.1890">
    <property type="entry name" value="PCu(A)C copper chaperone"/>
    <property type="match status" value="1"/>
</dbReference>
<feature type="chain" id="PRO_5018233109" evidence="1">
    <location>
        <begin position="19"/>
        <end position="158"/>
    </location>
</feature>
<reference evidence="2 3" key="1">
    <citation type="submission" date="2018-11" db="EMBL/GenBank/DDBJ databases">
        <title>Genomes From Bacteria Associated with the Canine Oral Cavity: a Test Case for Automated Genome-Based Taxonomic Assignment.</title>
        <authorList>
            <person name="Coil D.A."/>
            <person name="Jospin G."/>
            <person name="Darling A.E."/>
            <person name="Wallis C."/>
            <person name="Davis I.J."/>
            <person name="Harris S."/>
            <person name="Eisen J.A."/>
            <person name="Holcombe L.J."/>
            <person name="O'Flynn C."/>
        </authorList>
    </citation>
    <scope>NUCLEOTIDE SEQUENCE [LARGE SCALE GENOMIC DNA]</scope>
    <source>
        <strain evidence="2 3">COT-280</strain>
    </source>
</reference>
<dbReference type="OrthoDB" id="9796962at2"/>
<dbReference type="RefSeq" id="WP_124795050.1">
    <property type="nucleotide sequence ID" value="NZ_RQYC01000009.1"/>
</dbReference>
<accession>A0A3P2A6T7</accession>
<dbReference type="Pfam" id="PF04314">
    <property type="entry name" value="PCuAC"/>
    <property type="match status" value="1"/>
</dbReference>
<dbReference type="InterPro" id="IPR007410">
    <property type="entry name" value="LpqE-like"/>
</dbReference>
<dbReference type="Proteomes" id="UP000269923">
    <property type="component" value="Unassembled WGS sequence"/>
</dbReference>
<organism evidence="2 3">
    <name type="scientific">Conchiformibius steedae</name>
    <dbReference type="NCBI Taxonomy" id="153493"/>
    <lineage>
        <taxon>Bacteria</taxon>
        <taxon>Pseudomonadati</taxon>
        <taxon>Pseudomonadota</taxon>
        <taxon>Betaproteobacteria</taxon>
        <taxon>Neisseriales</taxon>
        <taxon>Neisseriaceae</taxon>
        <taxon>Conchiformibius</taxon>
    </lineage>
</organism>
<name>A0A3P2A6T7_9NEIS</name>
<evidence type="ECO:0000313" key="3">
    <source>
        <dbReference type="Proteomes" id="UP000269923"/>
    </source>
</evidence>
<sequence length="158" mass="17282">MFKPVLCALLLCAAPAYAVSPAKANTQDVRVSDAYARPTVAGQSQGGAFLRLHNPGTRVQTLLSAETPIAARTELHTHIHENGVMKMRQIKGIRIPAKGTVVLEPGGLHLMFFDLKHTLEVGKSFPVKLKFDTGRSQTVTVTVRPLEKTKTQGHHHHH</sequence>
<protein>
    <submittedName>
        <fullName evidence="2">Copper chaperone PCu(A)C</fullName>
    </submittedName>
</protein>
<evidence type="ECO:0000313" key="2">
    <source>
        <dbReference type="EMBL" id="RRD89940.1"/>
    </source>
</evidence>
<comment type="caution">
    <text evidence="2">The sequence shown here is derived from an EMBL/GenBank/DDBJ whole genome shotgun (WGS) entry which is preliminary data.</text>
</comment>
<proteinExistence type="predicted"/>
<dbReference type="PANTHER" id="PTHR36302:SF1">
    <property type="entry name" value="COPPER CHAPERONE PCU(A)C"/>
    <property type="match status" value="1"/>
</dbReference>